<evidence type="ECO:0000313" key="3">
    <source>
        <dbReference type="EMBL" id="XCN75356.1"/>
    </source>
</evidence>
<keyword evidence="2" id="KW-0732">Signal</keyword>
<feature type="signal peptide" evidence="2">
    <location>
        <begin position="1"/>
        <end position="21"/>
    </location>
</feature>
<sequence>MKEVFFSLVSLVFLLASTALAGNISVEVVADQGYIFPEYPVSAAQGTYRAYVQAEHNARYGLRIRNHTNQRIGLVITVDGRNIISGKKSHLRNTERMYILEPYGVAVYRGWRTGKDAIHRFYFTEASDSYAGAWGDESAMGVIAVAAFAEKPRPVQRRPIKPRFSTQEAAPVAPRGQKYKTQAADVLDSAESAAGTGYGEGEYSSSIQVAFRPEPYAQEKHFYKYEWRKTLCRKRVISCAPTYPRQQPRNRFWPDDGYAPPPPRY</sequence>
<proteinExistence type="predicted"/>
<protein>
    <submittedName>
        <fullName evidence="3">Uncharacterized protein</fullName>
    </submittedName>
</protein>
<feature type="region of interest" description="Disordered" evidence="1">
    <location>
        <begin position="244"/>
        <end position="265"/>
    </location>
</feature>
<feature type="chain" id="PRO_5043739636" evidence="2">
    <location>
        <begin position="22"/>
        <end position="265"/>
    </location>
</feature>
<reference evidence="3" key="1">
    <citation type="journal article" date="2024" name="Syst. Appl. Microbiol.">
        <title>First single-strain enrichments of Electrothrix cable bacteria, description of E. aestuarii sp. nov. and E. rattekaaiensis sp. nov., and proposal of a cable bacteria taxonomy following the rules of the SeqCode.</title>
        <authorList>
            <person name="Plum-Jensen L.E."/>
            <person name="Schramm A."/>
            <person name="Marshall I.P.G."/>
        </authorList>
    </citation>
    <scope>NUCLEOTIDE SEQUENCE</scope>
    <source>
        <strain evidence="3">Rat1</strain>
    </source>
</reference>
<evidence type="ECO:0000256" key="2">
    <source>
        <dbReference type="SAM" id="SignalP"/>
    </source>
</evidence>
<name>A0AAU8M1I4_9BACT</name>
<evidence type="ECO:0000256" key="1">
    <source>
        <dbReference type="SAM" id="MobiDB-lite"/>
    </source>
</evidence>
<reference evidence="3" key="2">
    <citation type="submission" date="2024-06" db="EMBL/GenBank/DDBJ databases">
        <authorList>
            <person name="Plum-Jensen L.E."/>
            <person name="Schramm A."/>
            <person name="Marshall I.P.G."/>
        </authorList>
    </citation>
    <scope>NUCLEOTIDE SEQUENCE</scope>
    <source>
        <strain evidence="3">Rat1</strain>
    </source>
</reference>
<organism evidence="3">
    <name type="scientific">Candidatus Electrothrix aestuarii</name>
    <dbReference type="NCBI Taxonomy" id="3062594"/>
    <lineage>
        <taxon>Bacteria</taxon>
        <taxon>Pseudomonadati</taxon>
        <taxon>Thermodesulfobacteriota</taxon>
        <taxon>Desulfobulbia</taxon>
        <taxon>Desulfobulbales</taxon>
        <taxon>Desulfobulbaceae</taxon>
        <taxon>Candidatus Electrothrix</taxon>
    </lineage>
</organism>
<dbReference type="AlphaFoldDB" id="A0AAU8M1I4"/>
<accession>A0AAU8M1I4</accession>
<dbReference type="EMBL" id="CP159373">
    <property type="protein sequence ID" value="XCN75356.1"/>
    <property type="molecule type" value="Genomic_DNA"/>
</dbReference>
<gene>
    <name evidence="3" type="ORF">Q3M24_11700</name>
</gene>
<feature type="region of interest" description="Disordered" evidence="1">
    <location>
        <begin position="156"/>
        <end position="184"/>
    </location>
</feature>
<dbReference type="KEGG" id="eaj:Q3M24_11700"/>